<reference evidence="2 3" key="1">
    <citation type="submission" date="2023-05" db="EMBL/GenBank/DDBJ databases">
        <title>Draft genome sequence of Streptomyces sp. B-S-A8 isolated from a cave soil in Thailand.</title>
        <authorList>
            <person name="Chamroensaksri N."/>
            <person name="Muangham S."/>
        </authorList>
    </citation>
    <scope>NUCLEOTIDE SEQUENCE [LARGE SCALE GENOMIC DNA]</scope>
    <source>
        <strain evidence="2 3">B-S-A8</strain>
    </source>
</reference>
<proteinExistence type="predicted"/>
<gene>
    <name evidence="2" type="ORF">QIS99_28265</name>
</gene>
<comment type="caution">
    <text evidence="2">The sequence shown here is derived from an EMBL/GenBank/DDBJ whole genome shotgun (WGS) entry which is preliminary data.</text>
</comment>
<evidence type="ECO:0000313" key="2">
    <source>
        <dbReference type="EMBL" id="MDI3390057.1"/>
    </source>
</evidence>
<dbReference type="RefSeq" id="WP_282516536.1">
    <property type="nucleotide sequence ID" value="NZ_JASCIR010000037.1"/>
</dbReference>
<feature type="region of interest" description="Disordered" evidence="1">
    <location>
        <begin position="1"/>
        <end position="21"/>
    </location>
</feature>
<keyword evidence="3" id="KW-1185">Reference proteome</keyword>
<evidence type="ECO:0000256" key="1">
    <source>
        <dbReference type="SAM" id="MobiDB-lite"/>
    </source>
</evidence>
<organism evidence="2 3">
    <name type="scientific">Streptomyces solicavernae</name>
    <dbReference type="NCBI Taxonomy" id="3043614"/>
    <lineage>
        <taxon>Bacteria</taxon>
        <taxon>Bacillati</taxon>
        <taxon>Actinomycetota</taxon>
        <taxon>Actinomycetes</taxon>
        <taxon>Kitasatosporales</taxon>
        <taxon>Streptomycetaceae</taxon>
        <taxon>Streptomyces</taxon>
    </lineage>
</organism>
<dbReference type="EMBL" id="JASCIR010000037">
    <property type="protein sequence ID" value="MDI3390057.1"/>
    <property type="molecule type" value="Genomic_DNA"/>
</dbReference>
<dbReference type="Proteomes" id="UP001224661">
    <property type="component" value="Unassembled WGS sequence"/>
</dbReference>
<sequence length="121" mass="13786">MAGDGPAGDRAVQRVLNRASTPNLDRRTEKELIDLASRIWKAEVTGQNRAQWPDYFTDKPLRSPLRDVRIQAAIARATDDKDHRVEVRLVWAGARESGPVEDGRLGQVVLTRYQDNWRPVR</sequence>
<name>A0ABT6S043_9ACTN</name>
<protein>
    <submittedName>
        <fullName evidence="2">Uncharacterized protein</fullName>
    </submittedName>
</protein>
<evidence type="ECO:0000313" key="3">
    <source>
        <dbReference type="Proteomes" id="UP001224661"/>
    </source>
</evidence>
<accession>A0ABT6S043</accession>